<organism evidence="8 9">
    <name type="scientific">Candidatus Nomurabacteria bacterium RIFCSPLOWO2_02_FULL_42_17</name>
    <dbReference type="NCBI Taxonomy" id="1801789"/>
    <lineage>
        <taxon>Bacteria</taxon>
        <taxon>Candidatus Nomuraibacteriota</taxon>
    </lineage>
</organism>
<dbReference type="Gene3D" id="3.60.15.10">
    <property type="entry name" value="Ribonuclease Z/Hydroxyacylglutathione hydrolase-like"/>
    <property type="match status" value="1"/>
</dbReference>
<dbReference type="EMBL" id="MFVN01000021">
    <property type="protein sequence ID" value="OGI97103.1"/>
    <property type="molecule type" value="Genomic_DNA"/>
</dbReference>
<dbReference type="GO" id="GO:0005829">
    <property type="term" value="C:cytosol"/>
    <property type="evidence" value="ECO:0007669"/>
    <property type="project" value="UniProtKB-SubCell"/>
</dbReference>
<evidence type="ECO:0000256" key="5">
    <source>
        <dbReference type="ARBA" id="ARBA00044690"/>
    </source>
</evidence>
<dbReference type="AlphaFoldDB" id="A0A1F6XSQ6"/>
<dbReference type="SMART" id="SM00849">
    <property type="entry name" value="Lactamase_B"/>
    <property type="match status" value="1"/>
</dbReference>
<evidence type="ECO:0000256" key="1">
    <source>
        <dbReference type="ARBA" id="ARBA00004514"/>
    </source>
</evidence>
<evidence type="ECO:0000313" key="8">
    <source>
        <dbReference type="EMBL" id="OGI97103.1"/>
    </source>
</evidence>
<comment type="subcellular location">
    <subcellularLocation>
        <location evidence="1">Cytoplasm</location>
        <location evidence="1">Cytosol</location>
    </subcellularLocation>
</comment>
<name>A0A1F6XSQ6_9BACT</name>
<dbReference type="InterPro" id="IPR036866">
    <property type="entry name" value="RibonucZ/Hydroxyglut_hydro"/>
</dbReference>
<evidence type="ECO:0000256" key="2">
    <source>
        <dbReference type="ARBA" id="ARBA00011738"/>
    </source>
</evidence>
<gene>
    <name evidence="8" type="ORF">A3I25_02110</name>
</gene>
<comment type="function">
    <text evidence="6">Endoribonuclease that catalyzes the hydrolysis of histone-coding pre-mRNA 3'-end. Involved in histone pre-mRNA processing during the S-phase of the cell cycle, which is required for entering/progressing through S-phase. Cleaves histone pre-mRNA at a major and a minor cleavage site after the 5'-ACCCA-3' and the 5'-ACCCACA-3' sequence, respectively, and located downstream of the stem-loop. May require the presence of the HDE element located at the histone pre-RNA 3'-end to avoid non-specific cleavage.</text>
</comment>
<evidence type="ECO:0000259" key="7">
    <source>
        <dbReference type="SMART" id="SM00849"/>
    </source>
</evidence>
<dbReference type="InterPro" id="IPR001279">
    <property type="entry name" value="Metallo-B-lactamas"/>
</dbReference>
<sequence>MAEVKVLIEGYAKEEEGFELASSTTTLIREGDFKIIVDPGMNRKLLLEALEKENLSKEDINYVVLTHNHLDHILLAGIFENAQILDEGAIYSFEGTIKNHEGRIPGTNIEIISTPGHDQSHSTVLVDTKKFGKVAIAADVFWWADNEEQKTDKESLIGREDPYAKDKKKLIESRKKILEKADYIIPGHGKMFKVKR</sequence>
<dbReference type="CDD" id="cd07711">
    <property type="entry name" value="MBLAC1-like_MBL-fold"/>
    <property type="match status" value="1"/>
</dbReference>
<dbReference type="InterPro" id="IPR039344">
    <property type="entry name" value="MBLAC1"/>
</dbReference>
<evidence type="ECO:0000313" key="9">
    <source>
        <dbReference type="Proteomes" id="UP000177195"/>
    </source>
</evidence>
<dbReference type="SUPFAM" id="SSF56281">
    <property type="entry name" value="Metallo-hydrolase/oxidoreductase"/>
    <property type="match status" value="1"/>
</dbReference>
<evidence type="ECO:0000256" key="3">
    <source>
        <dbReference type="ARBA" id="ARBA00014856"/>
    </source>
</evidence>
<dbReference type="PANTHER" id="PTHR23200:SF48">
    <property type="entry name" value="METALLO-BETA-LACTAMASE DOMAIN-CONTAINING PROTEIN 1"/>
    <property type="match status" value="1"/>
</dbReference>
<reference evidence="8 9" key="1">
    <citation type="journal article" date="2016" name="Nat. Commun.">
        <title>Thousands of microbial genomes shed light on interconnected biogeochemical processes in an aquifer system.</title>
        <authorList>
            <person name="Anantharaman K."/>
            <person name="Brown C.T."/>
            <person name="Hug L.A."/>
            <person name="Sharon I."/>
            <person name="Castelle C.J."/>
            <person name="Probst A.J."/>
            <person name="Thomas B.C."/>
            <person name="Singh A."/>
            <person name="Wilkins M.J."/>
            <person name="Karaoz U."/>
            <person name="Brodie E.L."/>
            <person name="Williams K.H."/>
            <person name="Hubbard S.S."/>
            <person name="Banfield J.F."/>
        </authorList>
    </citation>
    <scope>NUCLEOTIDE SEQUENCE [LARGE SCALE GENOMIC DNA]</scope>
</reference>
<comment type="catalytic activity">
    <reaction evidence="5">
        <text>a ribonucleotidyl-ribonucleotide-RNA + H2O = a 3'-end ribonucleotide-RNA + a 5'-end 5'-phospho-ribonucleoside-RNA + H(+)</text>
        <dbReference type="Rhea" id="RHEA:68096"/>
        <dbReference type="Rhea" id="RHEA-COMP:15179"/>
        <dbReference type="Rhea" id="RHEA-COMP:17355"/>
        <dbReference type="Rhea" id="RHEA-COMP:17428"/>
        <dbReference type="ChEBI" id="CHEBI:15377"/>
        <dbReference type="ChEBI" id="CHEBI:15378"/>
        <dbReference type="ChEBI" id="CHEBI:74896"/>
        <dbReference type="ChEBI" id="CHEBI:138282"/>
        <dbReference type="ChEBI" id="CHEBI:173118"/>
    </reaction>
    <physiologicalReaction direction="left-to-right" evidence="5">
        <dbReference type="Rhea" id="RHEA:68097"/>
    </physiologicalReaction>
</comment>
<accession>A0A1F6XSQ6</accession>
<dbReference type="PANTHER" id="PTHR23200">
    <property type="entry name" value="METALLO-BETA-LACTAMASE DOMAIN-CONTAINING PROTEIN 1"/>
    <property type="match status" value="1"/>
</dbReference>
<evidence type="ECO:0000256" key="4">
    <source>
        <dbReference type="ARBA" id="ARBA00032988"/>
    </source>
</evidence>
<proteinExistence type="predicted"/>
<comment type="subunit">
    <text evidence="2">Homodimer.</text>
</comment>
<evidence type="ECO:0000256" key="6">
    <source>
        <dbReference type="ARBA" id="ARBA00045869"/>
    </source>
</evidence>
<comment type="caution">
    <text evidence="8">The sequence shown here is derived from an EMBL/GenBank/DDBJ whole genome shotgun (WGS) entry which is preliminary data.</text>
</comment>
<protein>
    <recommendedName>
        <fullName evidence="3">Metallo-beta-lactamase domain-containing protein 1</fullName>
    </recommendedName>
    <alternativeName>
        <fullName evidence="4">Endoribonuclease MBLAC1</fullName>
    </alternativeName>
</protein>
<feature type="domain" description="Metallo-beta-lactamase" evidence="7">
    <location>
        <begin position="22"/>
        <end position="188"/>
    </location>
</feature>
<dbReference type="Proteomes" id="UP000177195">
    <property type="component" value="Unassembled WGS sequence"/>
</dbReference>
<dbReference type="Pfam" id="PF00753">
    <property type="entry name" value="Lactamase_B"/>
    <property type="match status" value="1"/>
</dbReference>